<comment type="caution">
    <text evidence="7">The sequence shown here is derived from an EMBL/GenBank/DDBJ whole genome shotgun (WGS) entry which is preliminary data.</text>
</comment>
<keyword evidence="8" id="KW-1185">Reference proteome</keyword>
<organism evidence="7 8">
    <name type="scientific">Nonomuraea bangladeshensis</name>
    <dbReference type="NCBI Taxonomy" id="404385"/>
    <lineage>
        <taxon>Bacteria</taxon>
        <taxon>Bacillati</taxon>
        <taxon>Actinomycetota</taxon>
        <taxon>Actinomycetes</taxon>
        <taxon>Streptosporangiales</taxon>
        <taxon>Streptosporangiaceae</taxon>
        <taxon>Nonomuraea</taxon>
    </lineage>
</organism>
<evidence type="ECO:0000313" key="8">
    <source>
        <dbReference type="Proteomes" id="UP001552427"/>
    </source>
</evidence>
<evidence type="ECO:0000256" key="3">
    <source>
        <dbReference type="ARBA" id="ARBA00022801"/>
    </source>
</evidence>
<dbReference type="InterPro" id="IPR000086">
    <property type="entry name" value="NUDIX_hydrolase_dom"/>
</dbReference>
<dbReference type="CDD" id="cd04685">
    <property type="entry name" value="NUDIX_Hydrolase"/>
    <property type="match status" value="1"/>
</dbReference>
<dbReference type="Gene3D" id="3.90.79.10">
    <property type="entry name" value="Nucleoside Triphosphate Pyrophosphohydrolase"/>
    <property type="match status" value="1"/>
</dbReference>
<feature type="domain" description="Nudix hydrolase" evidence="6">
    <location>
        <begin position="6"/>
        <end position="150"/>
    </location>
</feature>
<proteinExistence type="inferred from homology"/>
<dbReference type="PROSITE" id="PS00893">
    <property type="entry name" value="NUDIX_BOX"/>
    <property type="match status" value="1"/>
</dbReference>
<evidence type="ECO:0000256" key="5">
    <source>
        <dbReference type="RuleBase" id="RU003476"/>
    </source>
</evidence>
<keyword evidence="4" id="KW-0460">Magnesium</keyword>
<dbReference type="PANTHER" id="PTHR43046">
    <property type="entry name" value="GDP-MANNOSE MANNOSYL HYDROLASE"/>
    <property type="match status" value="1"/>
</dbReference>
<dbReference type="RefSeq" id="WP_364459294.1">
    <property type="nucleotide sequence ID" value="NZ_JBFARM010000013.1"/>
</dbReference>
<dbReference type="InterPro" id="IPR015797">
    <property type="entry name" value="NUDIX_hydrolase-like_dom_sf"/>
</dbReference>
<keyword evidence="3 5" id="KW-0378">Hydrolase</keyword>
<evidence type="ECO:0000313" key="7">
    <source>
        <dbReference type="EMBL" id="MEV4291197.1"/>
    </source>
</evidence>
<comment type="similarity">
    <text evidence="2 5">Belongs to the Nudix hydrolase family.</text>
</comment>
<dbReference type="PRINTS" id="PR00502">
    <property type="entry name" value="NUDIXFAMILY"/>
</dbReference>
<protein>
    <submittedName>
        <fullName evidence="7">NUDIX domain-containing protein</fullName>
    </submittedName>
</protein>
<dbReference type="InterPro" id="IPR020084">
    <property type="entry name" value="NUDIX_hydrolase_CS"/>
</dbReference>
<evidence type="ECO:0000256" key="1">
    <source>
        <dbReference type="ARBA" id="ARBA00001946"/>
    </source>
</evidence>
<gene>
    <name evidence="7" type="ORF">AB0K40_37300</name>
</gene>
<comment type="cofactor">
    <cofactor evidence="1">
        <name>Mg(2+)</name>
        <dbReference type="ChEBI" id="CHEBI:18420"/>
    </cofactor>
</comment>
<accession>A0ABV3HFA0</accession>
<evidence type="ECO:0000259" key="6">
    <source>
        <dbReference type="PROSITE" id="PS51462"/>
    </source>
</evidence>
<reference evidence="7 8" key="1">
    <citation type="submission" date="2024-06" db="EMBL/GenBank/DDBJ databases">
        <title>The Natural Products Discovery Center: Release of the First 8490 Sequenced Strains for Exploring Actinobacteria Biosynthetic Diversity.</title>
        <authorList>
            <person name="Kalkreuter E."/>
            <person name="Kautsar S.A."/>
            <person name="Yang D."/>
            <person name="Bader C.D."/>
            <person name="Teijaro C.N."/>
            <person name="Fluegel L."/>
            <person name="Davis C.M."/>
            <person name="Simpson J.R."/>
            <person name="Lauterbach L."/>
            <person name="Steele A.D."/>
            <person name="Gui C."/>
            <person name="Meng S."/>
            <person name="Li G."/>
            <person name="Viehrig K."/>
            <person name="Ye F."/>
            <person name="Su P."/>
            <person name="Kiefer A.F."/>
            <person name="Nichols A."/>
            <person name="Cepeda A.J."/>
            <person name="Yan W."/>
            <person name="Fan B."/>
            <person name="Jiang Y."/>
            <person name="Adhikari A."/>
            <person name="Zheng C.-J."/>
            <person name="Schuster L."/>
            <person name="Cowan T.M."/>
            <person name="Smanski M.J."/>
            <person name="Chevrette M.G."/>
            <person name="De Carvalho L.P.S."/>
            <person name="Shen B."/>
        </authorList>
    </citation>
    <scope>NUCLEOTIDE SEQUENCE [LARGE SCALE GENOMIC DNA]</scope>
    <source>
        <strain evidence="7 8">NPDC049574</strain>
    </source>
</reference>
<dbReference type="InterPro" id="IPR020476">
    <property type="entry name" value="Nudix_hydrolase"/>
</dbReference>
<dbReference type="EMBL" id="JBFARM010000013">
    <property type="protein sequence ID" value="MEV4291197.1"/>
    <property type="molecule type" value="Genomic_DNA"/>
</dbReference>
<dbReference type="PROSITE" id="PS51462">
    <property type="entry name" value="NUDIX"/>
    <property type="match status" value="1"/>
</dbReference>
<evidence type="ECO:0000256" key="2">
    <source>
        <dbReference type="ARBA" id="ARBA00005582"/>
    </source>
</evidence>
<dbReference type="SUPFAM" id="SSF55811">
    <property type="entry name" value="Nudix"/>
    <property type="match status" value="1"/>
</dbReference>
<dbReference type="Pfam" id="PF00293">
    <property type="entry name" value="NUDIX"/>
    <property type="match status" value="1"/>
</dbReference>
<dbReference type="Proteomes" id="UP001552427">
    <property type="component" value="Unassembled WGS sequence"/>
</dbReference>
<dbReference type="PANTHER" id="PTHR43046:SF12">
    <property type="entry name" value="GDP-MANNOSE MANNOSYL HYDROLASE"/>
    <property type="match status" value="1"/>
</dbReference>
<name>A0ABV3HFA0_9ACTN</name>
<sequence>MTKIPLRRFTARALPFDEQDRVLLLYGFDPDRPDQPFWFTVGGAMEDGETAAEAAARELFEEVGMRADAGDLRGPYGTITITFDWGGYTITQDQTFYAFRVAEAASAVSFEHMEQVEKDTTTAYRWWSVAELESTGEKHFPEDLADIVRKIIAAGELG</sequence>
<evidence type="ECO:0000256" key="4">
    <source>
        <dbReference type="ARBA" id="ARBA00022842"/>
    </source>
</evidence>